<evidence type="ECO:0000256" key="14">
    <source>
        <dbReference type="ARBA" id="ARBA00069222"/>
    </source>
</evidence>
<proteinExistence type="inferred from homology"/>
<keyword evidence="10" id="KW-0539">Nucleus</keyword>
<dbReference type="SUPFAM" id="SSF56112">
    <property type="entry name" value="Protein kinase-like (PK-like)"/>
    <property type="match status" value="1"/>
</dbReference>
<evidence type="ECO:0000313" key="20">
    <source>
        <dbReference type="Ensembl" id="ENSAPOP00000022751.1"/>
    </source>
</evidence>
<feature type="region of interest" description="Disordered" evidence="18">
    <location>
        <begin position="346"/>
        <end position="366"/>
    </location>
</feature>
<evidence type="ECO:0000256" key="16">
    <source>
        <dbReference type="PROSITE-ProRule" id="PRU10141"/>
    </source>
</evidence>
<name>A0A3Q1FWJ4_9TELE</name>
<evidence type="ECO:0000256" key="12">
    <source>
        <dbReference type="ARBA" id="ARBA00048679"/>
    </source>
</evidence>
<comment type="subcellular location">
    <subcellularLocation>
        <location evidence="1">Nucleus</location>
    </subcellularLocation>
</comment>
<dbReference type="OrthoDB" id="504170at2759"/>
<comment type="catalytic activity">
    <reaction evidence="12">
        <text>L-seryl-[protein] + ATP = O-phospho-L-seryl-[protein] + ADP + H(+)</text>
        <dbReference type="Rhea" id="RHEA:17989"/>
        <dbReference type="Rhea" id="RHEA-COMP:9863"/>
        <dbReference type="Rhea" id="RHEA-COMP:11604"/>
        <dbReference type="ChEBI" id="CHEBI:15378"/>
        <dbReference type="ChEBI" id="CHEBI:29999"/>
        <dbReference type="ChEBI" id="CHEBI:30616"/>
        <dbReference type="ChEBI" id="CHEBI:83421"/>
        <dbReference type="ChEBI" id="CHEBI:456216"/>
        <dbReference type="EC" id="2.7.11.1"/>
    </reaction>
</comment>
<comment type="similarity">
    <text evidence="13">Belongs to the protein kinase superfamily. CAMK Ser/Thr protein kinase family. DAP kinase subfamily.</text>
</comment>
<dbReference type="PROSITE" id="PS50011">
    <property type="entry name" value="PROTEIN_KINASE_DOM"/>
    <property type="match status" value="1"/>
</dbReference>
<dbReference type="AlphaFoldDB" id="A0A3Q1FWJ4"/>
<reference evidence="20" key="2">
    <citation type="submission" date="2025-09" db="UniProtKB">
        <authorList>
            <consortium name="Ensembl"/>
        </authorList>
    </citation>
    <scope>IDENTIFICATION</scope>
</reference>
<dbReference type="InterPro" id="IPR011009">
    <property type="entry name" value="Kinase-like_dom_sf"/>
</dbReference>
<comment type="catalytic activity">
    <reaction evidence="11">
        <text>L-threonyl-[protein] + ATP = O-phospho-L-threonyl-[protein] + ADP + H(+)</text>
        <dbReference type="Rhea" id="RHEA:46608"/>
        <dbReference type="Rhea" id="RHEA-COMP:11060"/>
        <dbReference type="Rhea" id="RHEA-COMP:11605"/>
        <dbReference type="ChEBI" id="CHEBI:15378"/>
        <dbReference type="ChEBI" id="CHEBI:30013"/>
        <dbReference type="ChEBI" id="CHEBI:30616"/>
        <dbReference type="ChEBI" id="CHEBI:61977"/>
        <dbReference type="ChEBI" id="CHEBI:456216"/>
        <dbReference type="EC" id="2.7.11.1"/>
    </reaction>
</comment>
<keyword evidence="3 17" id="KW-0723">Serine/threonine-protein kinase</keyword>
<dbReference type="Ensembl" id="ENSAPOT00000012974.1">
    <property type="protein sequence ID" value="ENSAPOP00000022751.1"/>
    <property type="gene ID" value="ENSAPOG00000004131.1"/>
</dbReference>
<dbReference type="GO" id="GO:0005634">
    <property type="term" value="C:nucleus"/>
    <property type="evidence" value="ECO:0007669"/>
    <property type="project" value="UniProtKB-SubCell"/>
</dbReference>
<dbReference type="GeneID" id="110959369"/>
<dbReference type="GO" id="GO:0043065">
    <property type="term" value="P:positive regulation of apoptotic process"/>
    <property type="evidence" value="ECO:0007669"/>
    <property type="project" value="TreeGrafter"/>
</dbReference>
<dbReference type="PROSITE" id="PS00108">
    <property type="entry name" value="PROTEIN_KINASE_ST"/>
    <property type="match status" value="1"/>
</dbReference>
<evidence type="ECO:0000256" key="5">
    <source>
        <dbReference type="ARBA" id="ARBA00022679"/>
    </source>
</evidence>
<evidence type="ECO:0000313" key="21">
    <source>
        <dbReference type="Proteomes" id="UP000257200"/>
    </source>
</evidence>
<keyword evidence="6" id="KW-0053">Apoptosis</keyword>
<dbReference type="PANTHER" id="PTHR24342">
    <property type="entry name" value="SERINE/THREONINE-PROTEIN KINASE 17"/>
    <property type="match status" value="1"/>
</dbReference>
<organism evidence="20 21">
    <name type="scientific">Acanthochromis polyacanthus</name>
    <name type="common">spiny chromis</name>
    <dbReference type="NCBI Taxonomy" id="80966"/>
    <lineage>
        <taxon>Eukaryota</taxon>
        <taxon>Metazoa</taxon>
        <taxon>Chordata</taxon>
        <taxon>Craniata</taxon>
        <taxon>Vertebrata</taxon>
        <taxon>Euteleostomi</taxon>
        <taxon>Actinopterygii</taxon>
        <taxon>Neopterygii</taxon>
        <taxon>Teleostei</taxon>
        <taxon>Neoteleostei</taxon>
        <taxon>Acanthomorphata</taxon>
        <taxon>Ovalentaria</taxon>
        <taxon>Pomacentridae</taxon>
        <taxon>Acanthochromis</taxon>
    </lineage>
</organism>
<evidence type="ECO:0000256" key="4">
    <source>
        <dbReference type="ARBA" id="ARBA00022553"/>
    </source>
</evidence>
<reference evidence="20" key="1">
    <citation type="submission" date="2025-08" db="UniProtKB">
        <authorList>
            <consortium name="Ensembl"/>
        </authorList>
    </citation>
    <scope>IDENTIFICATION</scope>
</reference>
<dbReference type="CTD" id="777621"/>
<feature type="domain" description="Protein kinase" evidence="19">
    <location>
        <begin position="30"/>
        <end position="290"/>
    </location>
</feature>
<accession>A0A3Q1FWJ4</accession>
<dbReference type="GeneTree" id="ENSGT00940000154014"/>
<evidence type="ECO:0000256" key="13">
    <source>
        <dbReference type="ARBA" id="ARBA00060827"/>
    </source>
</evidence>
<feature type="region of interest" description="Disordered" evidence="18">
    <location>
        <begin position="300"/>
        <end position="331"/>
    </location>
</feature>
<dbReference type="STRING" id="80966.ENSAPOP00000022751"/>
<dbReference type="GO" id="GO:0035556">
    <property type="term" value="P:intracellular signal transduction"/>
    <property type="evidence" value="ECO:0007669"/>
    <property type="project" value="TreeGrafter"/>
</dbReference>
<keyword evidence="7 16" id="KW-0547">Nucleotide-binding</keyword>
<evidence type="ECO:0000256" key="11">
    <source>
        <dbReference type="ARBA" id="ARBA00047899"/>
    </source>
</evidence>
<keyword evidence="9 16" id="KW-0067">ATP-binding</keyword>
<dbReference type="FunCoup" id="A0A3Q1FWJ4">
    <property type="interactions" value="104"/>
</dbReference>
<dbReference type="PANTHER" id="PTHR24342:SF16">
    <property type="entry name" value="SERINE_THREONINE KINASE 17A-LIKE"/>
    <property type="match status" value="1"/>
</dbReference>
<feature type="binding site" evidence="16">
    <location>
        <position position="59"/>
    </location>
    <ligand>
        <name>ATP</name>
        <dbReference type="ChEBI" id="CHEBI:30616"/>
    </ligand>
</feature>
<dbReference type="Gene3D" id="1.10.510.10">
    <property type="entry name" value="Transferase(Phosphotransferase) domain 1"/>
    <property type="match status" value="1"/>
</dbReference>
<dbReference type="RefSeq" id="XP_022061904.1">
    <property type="nucleotide sequence ID" value="XM_022206212.2"/>
</dbReference>
<evidence type="ECO:0000256" key="1">
    <source>
        <dbReference type="ARBA" id="ARBA00004123"/>
    </source>
</evidence>
<evidence type="ECO:0000256" key="15">
    <source>
        <dbReference type="ARBA" id="ARBA00076112"/>
    </source>
</evidence>
<dbReference type="InterPro" id="IPR008271">
    <property type="entry name" value="Ser/Thr_kinase_AS"/>
</dbReference>
<dbReference type="GO" id="GO:0004674">
    <property type="term" value="F:protein serine/threonine kinase activity"/>
    <property type="evidence" value="ECO:0007669"/>
    <property type="project" value="UniProtKB-KW"/>
</dbReference>
<evidence type="ECO:0000256" key="6">
    <source>
        <dbReference type="ARBA" id="ARBA00022703"/>
    </source>
</evidence>
<protein>
    <recommendedName>
        <fullName evidence="14">Serine/threonine-protein kinase 17A</fullName>
        <ecNumber evidence="2">2.7.11.1</ecNumber>
    </recommendedName>
    <alternativeName>
        <fullName evidence="15">DAP kinase-related apoptosis-inducing protein kinase 1</fullName>
    </alternativeName>
</protein>
<sequence length="370" mass="41420">MPNSTTMSKNGMVTKIHTRIRVEAFAANYELVGKELGRGKFAVVKKCIEKATGKQYAAKFLRKRRKGEDCRMDILNEIAVLESAKANPYVVALHEVYETSSEIILVLECAAGGEIFNQCVADNDEAFTEKDVMRLAKQILTGVAFLHRNNVVHLDLKPQNILLTSARPLGDIRIVDFGLSRRMDNITEVREILGTPEYVAPEILSYEPISTATDMWSIGVLTYVMLTGESPFLGDDKQETFLNISQVNIDYSQDTFEGISSLAVDFIKSLLLKNPRKRATAEECLNHPWLNSHPLSHPHLHTRSASSLDEPETSQSESEPESPAPSPELDLIESYLESYLEGELKTGRDTFSFGEPPFPTRPEIQQELIC</sequence>
<evidence type="ECO:0000256" key="8">
    <source>
        <dbReference type="ARBA" id="ARBA00022777"/>
    </source>
</evidence>
<keyword evidence="4" id="KW-0597">Phosphoprotein</keyword>
<dbReference type="SMART" id="SM00220">
    <property type="entry name" value="S_TKc"/>
    <property type="match status" value="1"/>
</dbReference>
<dbReference type="FunFam" id="1.10.510.10:FF:000369">
    <property type="entry name" value="Serine/threonine kinase 17a"/>
    <property type="match status" value="1"/>
</dbReference>
<keyword evidence="5" id="KW-0808">Transferase</keyword>
<evidence type="ECO:0000256" key="2">
    <source>
        <dbReference type="ARBA" id="ARBA00012513"/>
    </source>
</evidence>
<evidence type="ECO:0000256" key="18">
    <source>
        <dbReference type="SAM" id="MobiDB-lite"/>
    </source>
</evidence>
<evidence type="ECO:0000256" key="9">
    <source>
        <dbReference type="ARBA" id="ARBA00022840"/>
    </source>
</evidence>
<dbReference type="InParanoid" id="A0A3Q1FWJ4"/>
<dbReference type="GO" id="GO:0005524">
    <property type="term" value="F:ATP binding"/>
    <property type="evidence" value="ECO:0007669"/>
    <property type="project" value="UniProtKB-UniRule"/>
</dbReference>
<keyword evidence="21" id="KW-1185">Reference proteome</keyword>
<evidence type="ECO:0000256" key="7">
    <source>
        <dbReference type="ARBA" id="ARBA00022741"/>
    </source>
</evidence>
<dbReference type="InterPro" id="IPR000719">
    <property type="entry name" value="Prot_kinase_dom"/>
</dbReference>
<dbReference type="Pfam" id="PF00069">
    <property type="entry name" value="Pkinase"/>
    <property type="match status" value="1"/>
</dbReference>
<dbReference type="GO" id="GO:0006915">
    <property type="term" value="P:apoptotic process"/>
    <property type="evidence" value="ECO:0007669"/>
    <property type="project" value="UniProtKB-KW"/>
</dbReference>
<evidence type="ECO:0000256" key="17">
    <source>
        <dbReference type="RuleBase" id="RU000304"/>
    </source>
</evidence>
<dbReference type="InterPro" id="IPR017441">
    <property type="entry name" value="Protein_kinase_ATP_BS"/>
</dbReference>
<dbReference type="EC" id="2.7.11.1" evidence="2"/>
<evidence type="ECO:0000256" key="10">
    <source>
        <dbReference type="ARBA" id="ARBA00023242"/>
    </source>
</evidence>
<dbReference type="FunFam" id="3.30.200.20:FF:000175">
    <property type="entry name" value="Serine/threonine-protein kinase 17B"/>
    <property type="match status" value="1"/>
</dbReference>
<dbReference type="Gene3D" id="3.30.200.20">
    <property type="entry name" value="Phosphorylase Kinase, domain 1"/>
    <property type="match status" value="1"/>
</dbReference>
<evidence type="ECO:0000259" key="19">
    <source>
        <dbReference type="PROSITE" id="PS50011"/>
    </source>
</evidence>
<evidence type="ECO:0000256" key="3">
    <source>
        <dbReference type="ARBA" id="ARBA00022527"/>
    </source>
</evidence>
<keyword evidence="8" id="KW-0418">Kinase</keyword>
<dbReference type="PROSITE" id="PS00107">
    <property type="entry name" value="PROTEIN_KINASE_ATP"/>
    <property type="match status" value="1"/>
</dbReference>
<dbReference type="Proteomes" id="UP000257200">
    <property type="component" value="Unplaced"/>
</dbReference>